<name>A0A7U3YL08_DESPD</name>
<dbReference type="EMBL" id="CP002364">
    <property type="protein sequence ID" value="ADW17213.1"/>
    <property type="molecule type" value="Genomic_DNA"/>
</dbReference>
<accession>A0A7U3YL08</accession>
<protein>
    <recommendedName>
        <fullName evidence="3">Sulfur reduction protein DsrE</fullName>
    </recommendedName>
</protein>
<reference evidence="1 2" key="1">
    <citation type="journal article" date="2011" name="Stand. Genomic Sci.">
        <title>Complete genome sequence of Desulfobulbus propionicus type strain (1pr3).</title>
        <authorList>
            <person name="Pagani I."/>
            <person name="Lapidus A."/>
            <person name="Nolan M."/>
            <person name="Lucas S."/>
            <person name="Hammon N."/>
            <person name="Deshpande S."/>
            <person name="Cheng J.F."/>
            <person name="Chertkov O."/>
            <person name="Davenport K."/>
            <person name="Tapia R."/>
            <person name="Han C."/>
            <person name="Goodwin L."/>
            <person name="Pitluck S."/>
            <person name="Liolios K."/>
            <person name="Mavromatis K."/>
            <person name="Ivanova N."/>
            <person name="Mikhailova N."/>
            <person name="Pati A."/>
            <person name="Chen A."/>
            <person name="Palaniappan K."/>
            <person name="Land M."/>
            <person name="Hauser L."/>
            <person name="Chang Y.J."/>
            <person name="Jeffries C.D."/>
            <person name="Detter J.C."/>
            <person name="Brambilla E."/>
            <person name="Kannan K.P."/>
            <person name="Djao O.D."/>
            <person name="Rohde M."/>
            <person name="Pukall R."/>
            <person name="Spring S."/>
            <person name="Goker M."/>
            <person name="Sikorski J."/>
            <person name="Woyke T."/>
            <person name="Bristow J."/>
            <person name="Eisen J.A."/>
            <person name="Markowitz V."/>
            <person name="Hugenholtz P."/>
            <person name="Kyrpides N.C."/>
            <person name="Klenk H.P."/>
        </authorList>
    </citation>
    <scope>NUCLEOTIDE SEQUENCE [LARGE SCALE GENOMIC DNA]</scope>
    <source>
        <strain evidence="2">ATCC 33891 / DSM 2032 / 1pr3</strain>
    </source>
</reference>
<organism evidence="1 2">
    <name type="scientific">Desulfobulbus propionicus (strain ATCC 33891 / DSM 2032 / VKM B-1956 / 1pr3)</name>
    <dbReference type="NCBI Taxonomy" id="577650"/>
    <lineage>
        <taxon>Bacteria</taxon>
        <taxon>Pseudomonadati</taxon>
        <taxon>Thermodesulfobacteriota</taxon>
        <taxon>Desulfobulbia</taxon>
        <taxon>Desulfobulbales</taxon>
        <taxon>Desulfobulbaceae</taxon>
        <taxon>Desulfobulbus</taxon>
    </lineage>
</organism>
<dbReference type="AlphaFoldDB" id="A0A7U3YL08"/>
<gene>
    <name evidence="1" type="ordered locus">Despr_1041</name>
</gene>
<evidence type="ECO:0008006" key="3">
    <source>
        <dbReference type="Google" id="ProtNLM"/>
    </source>
</evidence>
<proteinExistence type="predicted"/>
<sequence length="69" mass="7769">MKTTLMVCNAEPEVVWNAFRMGNLMLEQMDDVTLFLNGPSVRYAAMDSERFPLVELAKIFTLSEGVLLA</sequence>
<evidence type="ECO:0000313" key="2">
    <source>
        <dbReference type="Proteomes" id="UP000006365"/>
    </source>
</evidence>
<dbReference type="KEGG" id="dpr:Despr_1041"/>
<dbReference type="Proteomes" id="UP000006365">
    <property type="component" value="Chromosome"/>
</dbReference>
<keyword evidence="2" id="KW-1185">Reference proteome</keyword>
<dbReference type="RefSeq" id="WP_015723756.1">
    <property type="nucleotide sequence ID" value="NC_014972.1"/>
</dbReference>
<evidence type="ECO:0000313" key="1">
    <source>
        <dbReference type="EMBL" id="ADW17213.1"/>
    </source>
</evidence>